<dbReference type="PANTHER" id="PTHR15555:SF0">
    <property type="entry name" value="ZINC FINGER HIT DOMAIN-CONTAINING PROTEIN 2"/>
    <property type="match status" value="1"/>
</dbReference>
<evidence type="ECO:0000256" key="1">
    <source>
        <dbReference type="PROSITE-ProRule" id="PRU00453"/>
    </source>
</evidence>
<accession>A0ABP1QZS1</accession>
<dbReference type="InterPro" id="IPR039646">
    <property type="entry name" value="ZNHIT2"/>
</dbReference>
<evidence type="ECO:0000313" key="3">
    <source>
        <dbReference type="EMBL" id="CAL8113942.1"/>
    </source>
</evidence>
<dbReference type="CDD" id="cd23024">
    <property type="entry name" value="zf-HIT_ZNHIT2-3"/>
    <property type="match status" value="1"/>
</dbReference>
<sequence>MMQAASAPKEFSSSEALCQICNEKSSKYMCPRCGVPYCSLPCYKNESKHLQCSESFYRDCVTESLKEEEASNPENAKKMKEVLQRFQEQYKDENFDGNGAEELDSDDDEPLETRLSGINLDDAEEVWKHLSEDEKKEFQSLVRNMDAAVDFIPEWVPWWNEDQEKQLVTDVTDVKDLHNTAQLTKLHKRQPDILTPIPKMKDLTVPHLLSVMASHTSLMFPVRCVGLNSCIVHFFILQKVKPNQHVAKGLVNVIAAYVWTSKLFNGDIFDSEKILEVASSIIFLSSFLSKDGVFKTIEHAIADVPMNACQVPNLSDGGTSINNSLNRDIWIIVKGPESCKSPVLARTYVLSALTECYTVFVKASKALKGLSAESASKSEQKSNTGESFSKLFPSPHPILSADLKLINKAKRKTLYLLAFGNEFMDTGLETFGVRL</sequence>
<dbReference type="SUPFAM" id="SSF144232">
    <property type="entry name" value="HIT/MYND zinc finger-like"/>
    <property type="match status" value="1"/>
</dbReference>
<reference evidence="3 4" key="1">
    <citation type="submission" date="2024-08" db="EMBL/GenBank/DDBJ databases">
        <authorList>
            <person name="Cucini C."/>
            <person name="Frati F."/>
        </authorList>
    </citation>
    <scope>NUCLEOTIDE SEQUENCE [LARGE SCALE GENOMIC DNA]</scope>
</reference>
<dbReference type="EMBL" id="CAXLJM020000049">
    <property type="protein sequence ID" value="CAL8113942.1"/>
    <property type="molecule type" value="Genomic_DNA"/>
</dbReference>
<organism evidence="3 4">
    <name type="scientific">Orchesella dallaii</name>
    <dbReference type="NCBI Taxonomy" id="48710"/>
    <lineage>
        <taxon>Eukaryota</taxon>
        <taxon>Metazoa</taxon>
        <taxon>Ecdysozoa</taxon>
        <taxon>Arthropoda</taxon>
        <taxon>Hexapoda</taxon>
        <taxon>Collembola</taxon>
        <taxon>Entomobryomorpha</taxon>
        <taxon>Entomobryoidea</taxon>
        <taxon>Orchesellidae</taxon>
        <taxon>Orchesellinae</taxon>
        <taxon>Orchesella</taxon>
    </lineage>
</organism>
<keyword evidence="1" id="KW-0862">Zinc</keyword>
<evidence type="ECO:0000259" key="2">
    <source>
        <dbReference type="PROSITE" id="PS51083"/>
    </source>
</evidence>
<dbReference type="Proteomes" id="UP001642540">
    <property type="component" value="Unassembled WGS sequence"/>
</dbReference>
<gene>
    <name evidence="3" type="ORF">ODALV1_LOCUS16244</name>
</gene>
<keyword evidence="4" id="KW-1185">Reference proteome</keyword>
<dbReference type="Gene3D" id="3.30.60.190">
    <property type="match status" value="1"/>
</dbReference>
<dbReference type="InterPro" id="IPR007529">
    <property type="entry name" value="Znf_HIT"/>
</dbReference>
<proteinExistence type="predicted"/>
<name>A0ABP1QZS1_9HEXA</name>
<dbReference type="PANTHER" id="PTHR15555">
    <property type="entry name" value="ZINC FINGER HIT DOMAIN CONTAINING PROTEIN 2 PROTEIN FON -RELATED"/>
    <property type="match status" value="1"/>
</dbReference>
<protein>
    <recommendedName>
        <fullName evidence="2">HIT-type domain-containing protein</fullName>
    </recommendedName>
</protein>
<dbReference type="PROSITE" id="PS51083">
    <property type="entry name" value="ZF_HIT"/>
    <property type="match status" value="1"/>
</dbReference>
<dbReference type="Pfam" id="PF04438">
    <property type="entry name" value="zf-HIT"/>
    <property type="match status" value="1"/>
</dbReference>
<comment type="caution">
    <text evidence="3">The sequence shown here is derived from an EMBL/GenBank/DDBJ whole genome shotgun (WGS) entry which is preliminary data.</text>
</comment>
<keyword evidence="1" id="KW-0479">Metal-binding</keyword>
<feature type="domain" description="HIT-type" evidence="2">
    <location>
        <begin position="18"/>
        <end position="52"/>
    </location>
</feature>
<evidence type="ECO:0000313" key="4">
    <source>
        <dbReference type="Proteomes" id="UP001642540"/>
    </source>
</evidence>
<keyword evidence="1" id="KW-0863">Zinc-finger</keyword>